<organism evidence="2 3">
    <name type="scientific">Ceratodon purpureus</name>
    <name type="common">Fire moss</name>
    <name type="synonym">Dicranum purpureum</name>
    <dbReference type="NCBI Taxonomy" id="3225"/>
    <lineage>
        <taxon>Eukaryota</taxon>
        <taxon>Viridiplantae</taxon>
        <taxon>Streptophyta</taxon>
        <taxon>Embryophyta</taxon>
        <taxon>Bryophyta</taxon>
        <taxon>Bryophytina</taxon>
        <taxon>Bryopsida</taxon>
        <taxon>Dicranidae</taxon>
        <taxon>Pseudoditrichales</taxon>
        <taxon>Ditrichaceae</taxon>
        <taxon>Ceratodon</taxon>
    </lineage>
</organism>
<dbReference type="InterPro" id="IPR015915">
    <property type="entry name" value="Kelch-typ_b-propeller"/>
</dbReference>
<name>A0A8T0HDF3_CERPU</name>
<comment type="caution">
    <text evidence="2">The sequence shown here is derived from an EMBL/GenBank/DDBJ whole genome shotgun (WGS) entry which is preliminary data.</text>
</comment>
<protein>
    <recommendedName>
        <fullName evidence="1">F-box domain-containing protein</fullName>
    </recommendedName>
</protein>
<dbReference type="CDD" id="cd09917">
    <property type="entry name" value="F-box_SF"/>
    <property type="match status" value="1"/>
</dbReference>
<reference evidence="2 3" key="1">
    <citation type="submission" date="2020-06" db="EMBL/GenBank/DDBJ databases">
        <title>WGS assembly of Ceratodon purpureus strain R40.</title>
        <authorList>
            <person name="Carey S.B."/>
            <person name="Jenkins J."/>
            <person name="Shu S."/>
            <person name="Lovell J.T."/>
            <person name="Sreedasyam A."/>
            <person name="Maumus F."/>
            <person name="Tiley G.P."/>
            <person name="Fernandez-Pozo N."/>
            <person name="Barry K."/>
            <person name="Chen C."/>
            <person name="Wang M."/>
            <person name="Lipzen A."/>
            <person name="Daum C."/>
            <person name="Saski C.A."/>
            <person name="Payton A.C."/>
            <person name="Mcbreen J.C."/>
            <person name="Conrad R.E."/>
            <person name="Kollar L.M."/>
            <person name="Olsson S."/>
            <person name="Huttunen S."/>
            <person name="Landis J.B."/>
            <person name="Wickett N.J."/>
            <person name="Johnson M.G."/>
            <person name="Rensing S.A."/>
            <person name="Grimwood J."/>
            <person name="Schmutz J."/>
            <person name="Mcdaniel S.F."/>
        </authorList>
    </citation>
    <scope>NUCLEOTIDE SEQUENCE [LARGE SCALE GENOMIC DNA]</scope>
    <source>
        <strain evidence="2 3">R40</strain>
    </source>
</reference>
<accession>A0A8T0HDF3</accession>
<dbReference type="Proteomes" id="UP000822688">
    <property type="component" value="Chromosome 6"/>
</dbReference>
<dbReference type="EMBL" id="CM026427">
    <property type="protein sequence ID" value="KAG0569553.1"/>
    <property type="molecule type" value="Genomic_DNA"/>
</dbReference>
<evidence type="ECO:0000259" key="1">
    <source>
        <dbReference type="PROSITE" id="PS50181"/>
    </source>
</evidence>
<dbReference type="Gene3D" id="1.20.1280.50">
    <property type="match status" value="1"/>
</dbReference>
<dbReference type="AlphaFoldDB" id="A0A8T0HDF3"/>
<dbReference type="SUPFAM" id="SSF81383">
    <property type="entry name" value="F-box domain"/>
    <property type="match status" value="1"/>
</dbReference>
<dbReference type="Gene3D" id="2.120.10.80">
    <property type="entry name" value="Kelch-type beta propeller"/>
    <property type="match status" value="1"/>
</dbReference>
<dbReference type="PANTHER" id="PTHR31672">
    <property type="entry name" value="BNACNNG10540D PROTEIN"/>
    <property type="match status" value="1"/>
</dbReference>
<dbReference type="PANTHER" id="PTHR31672:SF2">
    <property type="entry name" value="F-BOX DOMAIN-CONTAINING PROTEIN"/>
    <property type="match status" value="1"/>
</dbReference>
<dbReference type="PROSITE" id="PS50181">
    <property type="entry name" value="FBOX"/>
    <property type="match status" value="1"/>
</dbReference>
<feature type="domain" description="F-box" evidence="1">
    <location>
        <begin position="5"/>
        <end position="42"/>
    </location>
</feature>
<gene>
    <name evidence="2" type="ORF">KC19_6G099200</name>
</gene>
<dbReference type="InterPro" id="IPR036047">
    <property type="entry name" value="F-box-like_dom_sf"/>
</dbReference>
<proteinExistence type="predicted"/>
<keyword evidence="3" id="KW-1185">Reference proteome</keyword>
<dbReference type="InterPro" id="IPR001810">
    <property type="entry name" value="F-box_dom"/>
</dbReference>
<dbReference type="InterPro" id="IPR050796">
    <property type="entry name" value="SCF_F-box_component"/>
</dbReference>
<sequence>MDLSAALWSDLPLEMLEQVLSYLHVPDLCRYRTVCKRWDRLMCNPKFGSLCAQNVEKRETSFIAMRYLTMGNRGWCFLDVKARRWYVFKDDAQGIFRNFYLLHVRMDGGLVCQYLWRHKIIVYNPISQTHRELPTMPCECSASSYFPETILAVDNISQSFKIFLFNISVHDPRIFNVPVKLVYDSVSNEWKTSTSPLCISSRSKLLGSRVIFQGFLYIYFYGSVLDEHPLWRYNLVKDAWENLDVPIIGAVHVALVVSANRLFLVVWSKGDGLGFDDGGSSWSFQLSELKIPDMTREVLFEMSKADVVEGFETGIKNRTTILPRISAFSFGNSILFMSKSTGISAAFDVVTRSWDWNFPPNPLEYLPDEYCVWVGEEMNLLLPCTLW</sequence>
<dbReference type="SMART" id="SM00256">
    <property type="entry name" value="FBOX"/>
    <property type="match status" value="1"/>
</dbReference>
<evidence type="ECO:0000313" key="2">
    <source>
        <dbReference type="EMBL" id="KAG0569553.1"/>
    </source>
</evidence>
<dbReference type="Pfam" id="PF12937">
    <property type="entry name" value="F-box-like"/>
    <property type="match status" value="1"/>
</dbReference>
<evidence type="ECO:0000313" key="3">
    <source>
        <dbReference type="Proteomes" id="UP000822688"/>
    </source>
</evidence>
<dbReference type="SUPFAM" id="SSF117281">
    <property type="entry name" value="Kelch motif"/>
    <property type="match status" value="1"/>
</dbReference>